<keyword evidence="4" id="KW-1185">Reference proteome</keyword>
<evidence type="ECO:0000313" key="3">
    <source>
        <dbReference type="EMBL" id="QDV09929.1"/>
    </source>
</evidence>
<dbReference type="GO" id="GO:0020037">
    <property type="term" value="F:heme binding"/>
    <property type="evidence" value="ECO:0007669"/>
    <property type="project" value="InterPro"/>
</dbReference>
<feature type="transmembrane region" description="Helical" evidence="1">
    <location>
        <begin position="71"/>
        <end position="90"/>
    </location>
</feature>
<protein>
    <submittedName>
        <fullName evidence="3">Cytochrome C assembly protein</fullName>
    </submittedName>
</protein>
<dbReference type="InterPro" id="IPR002541">
    <property type="entry name" value="Cyt_c_assembly"/>
</dbReference>
<organism evidence="3 4">
    <name type="scientific">Saltatorellus ferox</name>
    <dbReference type="NCBI Taxonomy" id="2528018"/>
    <lineage>
        <taxon>Bacteria</taxon>
        <taxon>Pseudomonadati</taxon>
        <taxon>Planctomycetota</taxon>
        <taxon>Planctomycetia</taxon>
        <taxon>Planctomycetia incertae sedis</taxon>
        <taxon>Saltatorellus</taxon>
    </lineage>
</organism>
<dbReference type="EMBL" id="CP036434">
    <property type="protein sequence ID" value="QDV09929.1"/>
    <property type="molecule type" value="Genomic_DNA"/>
</dbReference>
<sequence length="279" mass="29566">MMANLIQALTVFLPSGYLIAALLYAMAFAGETGPDVRRYRPPLLRTLTLLHLGLFVLHGMATGGFPVFDAWLSLSSVAFALVTLFALVTWRHDQATVGALVLVVVAALQMLASMFGPTDAIAIERSTEAGAATGIHVVTAAVACAALILSGLYGFLYLTLLRQMKRQTFGAIFRQLPDLTQLVRMTRRAALAGFLGMTLGVNVGIGVAHAKGTVGFQYTDPIVLLTLSVWLHFGLIAFSGKIRGLTAQRASMAAVAGLTVLVATLLLAVVPGATFHTLR</sequence>
<feature type="transmembrane region" description="Helical" evidence="1">
    <location>
        <begin position="252"/>
        <end position="273"/>
    </location>
</feature>
<dbReference type="Proteomes" id="UP000320390">
    <property type="component" value="Chromosome"/>
</dbReference>
<feature type="transmembrane region" description="Helical" evidence="1">
    <location>
        <begin position="6"/>
        <end position="30"/>
    </location>
</feature>
<feature type="transmembrane region" description="Helical" evidence="1">
    <location>
        <begin position="42"/>
        <end position="65"/>
    </location>
</feature>
<evidence type="ECO:0000313" key="4">
    <source>
        <dbReference type="Proteomes" id="UP000320390"/>
    </source>
</evidence>
<feature type="domain" description="Cytochrome c assembly protein" evidence="2">
    <location>
        <begin position="76"/>
        <end position="262"/>
    </location>
</feature>
<accession>A0A518F0U4</accession>
<dbReference type="GO" id="GO:0017004">
    <property type="term" value="P:cytochrome complex assembly"/>
    <property type="evidence" value="ECO:0007669"/>
    <property type="project" value="InterPro"/>
</dbReference>
<name>A0A518F0U4_9BACT</name>
<gene>
    <name evidence="3" type="ORF">Poly30_54900</name>
</gene>
<dbReference type="AlphaFoldDB" id="A0A518F0U4"/>
<keyword evidence="1" id="KW-1133">Transmembrane helix</keyword>
<feature type="transmembrane region" description="Helical" evidence="1">
    <location>
        <begin position="189"/>
        <end position="210"/>
    </location>
</feature>
<dbReference type="OrthoDB" id="114897at2"/>
<proteinExistence type="predicted"/>
<keyword evidence="1" id="KW-0812">Transmembrane</keyword>
<feature type="transmembrane region" description="Helical" evidence="1">
    <location>
        <begin position="97"/>
        <end position="115"/>
    </location>
</feature>
<dbReference type="Pfam" id="PF01578">
    <property type="entry name" value="Cytochrom_C_asm"/>
    <property type="match status" value="1"/>
</dbReference>
<feature type="transmembrane region" description="Helical" evidence="1">
    <location>
        <begin position="135"/>
        <end position="158"/>
    </location>
</feature>
<dbReference type="RefSeq" id="WP_145205203.1">
    <property type="nucleotide sequence ID" value="NZ_CP036434.1"/>
</dbReference>
<evidence type="ECO:0000259" key="2">
    <source>
        <dbReference type="Pfam" id="PF01578"/>
    </source>
</evidence>
<evidence type="ECO:0000256" key="1">
    <source>
        <dbReference type="SAM" id="Phobius"/>
    </source>
</evidence>
<feature type="transmembrane region" description="Helical" evidence="1">
    <location>
        <begin position="222"/>
        <end position="240"/>
    </location>
</feature>
<keyword evidence="1" id="KW-0472">Membrane</keyword>
<reference evidence="3 4" key="1">
    <citation type="submission" date="2019-02" db="EMBL/GenBank/DDBJ databases">
        <title>Deep-cultivation of Planctomycetes and their phenomic and genomic characterization uncovers novel biology.</title>
        <authorList>
            <person name="Wiegand S."/>
            <person name="Jogler M."/>
            <person name="Boedeker C."/>
            <person name="Pinto D."/>
            <person name="Vollmers J."/>
            <person name="Rivas-Marin E."/>
            <person name="Kohn T."/>
            <person name="Peeters S.H."/>
            <person name="Heuer A."/>
            <person name="Rast P."/>
            <person name="Oberbeckmann S."/>
            <person name="Bunk B."/>
            <person name="Jeske O."/>
            <person name="Meyerdierks A."/>
            <person name="Storesund J.E."/>
            <person name="Kallscheuer N."/>
            <person name="Luecker S."/>
            <person name="Lage O.M."/>
            <person name="Pohl T."/>
            <person name="Merkel B.J."/>
            <person name="Hornburger P."/>
            <person name="Mueller R.-W."/>
            <person name="Bruemmer F."/>
            <person name="Labrenz M."/>
            <person name="Spormann A.M."/>
            <person name="Op den Camp H."/>
            <person name="Overmann J."/>
            <person name="Amann R."/>
            <person name="Jetten M.S.M."/>
            <person name="Mascher T."/>
            <person name="Medema M.H."/>
            <person name="Devos D.P."/>
            <person name="Kaster A.-K."/>
            <person name="Ovreas L."/>
            <person name="Rohde M."/>
            <person name="Galperin M.Y."/>
            <person name="Jogler C."/>
        </authorList>
    </citation>
    <scope>NUCLEOTIDE SEQUENCE [LARGE SCALE GENOMIC DNA]</scope>
    <source>
        <strain evidence="3 4">Poly30</strain>
    </source>
</reference>